<dbReference type="InterPro" id="IPR013324">
    <property type="entry name" value="RNA_pol_sigma_r3/r4-like"/>
</dbReference>
<dbReference type="Pfam" id="PF04545">
    <property type="entry name" value="Sigma70_r4"/>
    <property type="match status" value="1"/>
</dbReference>
<evidence type="ECO:0000259" key="5">
    <source>
        <dbReference type="Pfam" id="PF04545"/>
    </source>
</evidence>
<keyword evidence="3" id="KW-0238">DNA-binding</keyword>
<dbReference type="GO" id="GO:0016987">
    <property type="term" value="F:sigma factor activity"/>
    <property type="evidence" value="ECO:0007669"/>
    <property type="project" value="UniProtKB-KW"/>
</dbReference>
<dbReference type="NCBIfam" id="TIGR02937">
    <property type="entry name" value="sigma70-ECF"/>
    <property type="match status" value="1"/>
</dbReference>
<proteinExistence type="predicted"/>
<dbReference type="Proteomes" id="UP000177905">
    <property type="component" value="Unassembled WGS sequence"/>
</dbReference>
<name>A0A1F4S6T9_UNCSA</name>
<feature type="domain" description="RNA polymerase sigma-70 region 4" evidence="5">
    <location>
        <begin position="155"/>
        <end position="201"/>
    </location>
</feature>
<dbReference type="SUPFAM" id="SSF88659">
    <property type="entry name" value="Sigma3 and sigma4 domains of RNA polymerase sigma factors"/>
    <property type="match status" value="1"/>
</dbReference>
<dbReference type="PANTHER" id="PTHR30385">
    <property type="entry name" value="SIGMA FACTOR F FLAGELLAR"/>
    <property type="match status" value="1"/>
</dbReference>
<dbReference type="GO" id="GO:0003677">
    <property type="term" value="F:DNA binding"/>
    <property type="evidence" value="ECO:0007669"/>
    <property type="project" value="UniProtKB-KW"/>
</dbReference>
<dbReference type="Gene3D" id="1.20.140.160">
    <property type="match status" value="1"/>
</dbReference>
<evidence type="ECO:0000256" key="4">
    <source>
        <dbReference type="ARBA" id="ARBA00023163"/>
    </source>
</evidence>
<evidence type="ECO:0000313" key="7">
    <source>
        <dbReference type="Proteomes" id="UP000177905"/>
    </source>
</evidence>
<protein>
    <recommendedName>
        <fullName evidence="5">RNA polymerase sigma-70 region 4 domain-containing protein</fullName>
    </recommendedName>
</protein>
<evidence type="ECO:0000256" key="3">
    <source>
        <dbReference type="ARBA" id="ARBA00023125"/>
    </source>
</evidence>
<dbReference type="AlphaFoldDB" id="A0A1F4S6T9"/>
<dbReference type="GO" id="GO:0006352">
    <property type="term" value="P:DNA-templated transcription initiation"/>
    <property type="evidence" value="ECO:0007669"/>
    <property type="project" value="InterPro"/>
</dbReference>
<comment type="caution">
    <text evidence="6">The sequence shown here is derived from an EMBL/GenBank/DDBJ whole genome shotgun (WGS) entry which is preliminary data.</text>
</comment>
<keyword evidence="4" id="KW-0804">Transcription</keyword>
<dbReference type="InterPro" id="IPR014284">
    <property type="entry name" value="RNA_pol_sigma-70_dom"/>
</dbReference>
<reference evidence="6 7" key="1">
    <citation type="journal article" date="2016" name="Nat. Commun.">
        <title>Thousands of microbial genomes shed light on interconnected biogeochemical processes in an aquifer system.</title>
        <authorList>
            <person name="Anantharaman K."/>
            <person name="Brown C.T."/>
            <person name="Hug L.A."/>
            <person name="Sharon I."/>
            <person name="Castelle C.J."/>
            <person name="Probst A.J."/>
            <person name="Thomas B.C."/>
            <person name="Singh A."/>
            <person name="Wilkins M.J."/>
            <person name="Karaoz U."/>
            <person name="Brodie E.L."/>
            <person name="Williams K.H."/>
            <person name="Hubbard S.S."/>
            <person name="Banfield J.F."/>
        </authorList>
    </citation>
    <scope>NUCLEOTIDE SEQUENCE [LARGE SCALE GENOMIC DNA]</scope>
</reference>
<evidence type="ECO:0000256" key="1">
    <source>
        <dbReference type="ARBA" id="ARBA00023015"/>
    </source>
</evidence>
<evidence type="ECO:0000256" key="2">
    <source>
        <dbReference type="ARBA" id="ARBA00023082"/>
    </source>
</evidence>
<accession>A0A1F4S6T9</accession>
<gene>
    <name evidence="6" type="ORF">A2290_00105</name>
</gene>
<evidence type="ECO:0000313" key="6">
    <source>
        <dbReference type="EMBL" id="OGC16077.1"/>
    </source>
</evidence>
<organism evidence="6 7">
    <name type="scientific">candidate division WOR-1 bacterium RIFOXYB2_FULL_36_35</name>
    <dbReference type="NCBI Taxonomy" id="1802578"/>
    <lineage>
        <taxon>Bacteria</taxon>
        <taxon>Bacillati</taxon>
        <taxon>Saganbacteria</taxon>
    </lineage>
</organism>
<dbReference type="InterPro" id="IPR007630">
    <property type="entry name" value="RNA_pol_sigma70_r4"/>
</dbReference>
<sequence>MVASLMAIVSPSPRIEPPPIRPAESLAPFEHKRRMAIVVECVPQIKRICHQMLSTTNLPYETREDIVAGALEKVFLFMRNVSPSKLSGIENIHAFLNETARMKTRELIRTYSTLQKHFTPFPVEERQELLSQSYPPDFETRLDAPKYLEIFRGVINALHQEERNIAELYFLKGLPQNTIAISFGKKESHISRTIARILKKISSAQRKHGYL</sequence>
<keyword evidence="2" id="KW-0731">Sigma factor</keyword>
<keyword evidence="1" id="KW-0805">Transcription regulation</keyword>
<dbReference type="EMBL" id="MEUA01000014">
    <property type="protein sequence ID" value="OGC16077.1"/>
    <property type="molecule type" value="Genomic_DNA"/>
</dbReference>